<accession>A0ABY5MD48</accession>
<feature type="transmembrane region" description="Helical" evidence="1">
    <location>
        <begin position="307"/>
        <end position="326"/>
    </location>
</feature>
<keyword evidence="1" id="KW-0472">Membrane</keyword>
<dbReference type="InterPro" id="IPR008979">
    <property type="entry name" value="Galactose-bd-like_sf"/>
</dbReference>
<keyword evidence="1" id="KW-0812">Transmembrane</keyword>
<dbReference type="SUPFAM" id="SSF49785">
    <property type="entry name" value="Galactose-binding domain-like"/>
    <property type="match status" value="1"/>
</dbReference>
<dbReference type="EMBL" id="CP102173">
    <property type="protein sequence ID" value="UUP15106.1"/>
    <property type="molecule type" value="Genomic_DNA"/>
</dbReference>
<feature type="domain" description="Alpha-(1-&gt;3)-arabinofuranosyltransferase N-terminal GT-C" evidence="2">
    <location>
        <begin position="30"/>
        <end position="690"/>
    </location>
</feature>
<evidence type="ECO:0000256" key="1">
    <source>
        <dbReference type="SAM" id="Phobius"/>
    </source>
</evidence>
<dbReference type="Pfam" id="PF11847">
    <property type="entry name" value="GT-C_AftD"/>
    <property type="match status" value="1"/>
</dbReference>
<feature type="transmembrane region" description="Helical" evidence="1">
    <location>
        <begin position="185"/>
        <end position="214"/>
    </location>
</feature>
<protein>
    <submittedName>
        <fullName evidence="3">DUF3367 domain-containing protein</fullName>
    </submittedName>
</protein>
<feature type="transmembrane region" description="Helical" evidence="1">
    <location>
        <begin position="1258"/>
        <end position="1284"/>
    </location>
</feature>
<feature type="transmembrane region" description="Helical" evidence="1">
    <location>
        <begin position="333"/>
        <end position="351"/>
    </location>
</feature>
<reference evidence="3 4" key="1">
    <citation type="submission" date="2022-08" db="EMBL/GenBank/DDBJ databases">
        <title>novel species in genus Aeromicrobium.</title>
        <authorList>
            <person name="Ye L."/>
        </authorList>
    </citation>
    <scope>NUCLEOTIDE SEQUENCE [LARGE SCALE GENOMIC DNA]</scope>
    <source>
        <strain evidence="4">zg-Y1379</strain>
    </source>
</reference>
<evidence type="ECO:0000259" key="2">
    <source>
        <dbReference type="Pfam" id="PF11847"/>
    </source>
</evidence>
<dbReference type="Proteomes" id="UP001316184">
    <property type="component" value="Chromosome"/>
</dbReference>
<feature type="transmembrane region" description="Helical" evidence="1">
    <location>
        <begin position="128"/>
        <end position="147"/>
    </location>
</feature>
<feature type="transmembrane region" description="Helical" evidence="1">
    <location>
        <begin position="12"/>
        <end position="36"/>
    </location>
</feature>
<evidence type="ECO:0000313" key="3">
    <source>
        <dbReference type="EMBL" id="UUP15106.1"/>
    </source>
</evidence>
<proteinExistence type="predicted"/>
<dbReference type="InterPro" id="IPR021798">
    <property type="entry name" value="AftD_N"/>
</dbReference>
<feature type="transmembrane region" description="Helical" evidence="1">
    <location>
        <begin position="104"/>
        <end position="121"/>
    </location>
</feature>
<feature type="transmembrane region" description="Helical" evidence="1">
    <location>
        <begin position="1217"/>
        <end position="1237"/>
    </location>
</feature>
<keyword evidence="4" id="KW-1185">Reference proteome</keyword>
<feature type="transmembrane region" description="Helical" evidence="1">
    <location>
        <begin position="265"/>
        <end position="287"/>
    </location>
</feature>
<evidence type="ECO:0000313" key="4">
    <source>
        <dbReference type="Proteomes" id="UP001316184"/>
    </source>
</evidence>
<keyword evidence="1" id="KW-1133">Transmembrane helix</keyword>
<feature type="transmembrane region" description="Helical" evidence="1">
    <location>
        <begin position="153"/>
        <end position="173"/>
    </location>
</feature>
<feature type="transmembrane region" description="Helical" evidence="1">
    <location>
        <begin position="407"/>
        <end position="425"/>
    </location>
</feature>
<feature type="transmembrane region" description="Helical" evidence="1">
    <location>
        <begin position="380"/>
        <end position="400"/>
    </location>
</feature>
<feature type="transmembrane region" description="Helical" evidence="1">
    <location>
        <begin position="1296"/>
        <end position="1318"/>
    </location>
</feature>
<name>A0ABY5MD48_9ACTN</name>
<gene>
    <name evidence="3" type="ORF">NQV15_07280</name>
</gene>
<dbReference type="RefSeq" id="WP_232399158.1">
    <property type="nucleotide sequence ID" value="NZ_CP102173.1"/>
</dbReference>
<sequence>MARPITSADVRAWARGTSAYWTTVTVSLVVLAVVVFRNGGDTVYFDTRPDFYLEPWRTLTRFYSAWTSTPYLGNPNYHTGAITSVAPLAALSALGLTPGGVFKTWHFILLVLAAWGTTRLVRHLLPELSRYAALFAGVVYIANPWAIDGASVLPIALSLALFPWQILFLIRAFEDPRSWRWPALFGFTFFAMAGSNAAVQPLFGLVAVPIIALYARHAFALRWRDVAAPVGKCALFVVVLSAYWLPATFAAGRAGSAHADTTETLAGISATSSFAEVLRGLGFWPLYGGDARGPWIGAHTSYVDNGPVVVATFLAAGLALLSLLAVRTRVRRLLIVMVVAAAVLMVGSHPWSSPSPFGRALRWTFENVPLTVLFRTTNKVGMVLVLALAVASAAGVAWLFRHVRRTWLTAPLLLLVMIGMSFPAWQGNLYASEWPIPSYWKQAGHHLDQGPADQRTLVMPGYVTATYRWRGSGRPDELLYGLTERNVVVPSAVQNTTPAAYNFMSALDETFQSSTGPKTSLSAFSRLLGAEQVLVRHDWDWETVGGIRPSGVDRIISADDGLTAITNFGRPGENVQGPGQKPDGFFEKFVPPLQLYGVSDAPGMVRAEAQAATTVVAGDGWAVPAMERAGVLRQDAPFRYAHDLSPKQLASLLGQNHQIVVTDTNRRRTIVPNTVTHGNGRLLAADEPLTGATRTLGTDAADQTVLATGRVRATEKLSATMPEHLPGSSPANVLDGDAGTAWLAGDGISALGSSLTLRLPEPRQLGKVTIDQAVLGGAIIRWVEVRAGGQTRRVDLSMGSGIADFGDLVTDRLRIKVVALDGFGDNVLGLSEVSVAGVKVTPRAKLPTTVDDLYAKLSSTEQAKFRQTPLQILMTRARGANGIDDEADLKREFTTPTSREFRVRAVAHIDTSREDLLDRAAGVPVGAKASSVFMNNPDLRASNAFDGNGFTGWLTGGVLKGSMIEQRGRERDLSSISFTQKAWTEEGPTNWITAIDVYVDGQKVRTASVGRDTTEIRLAGEGQSLRGRTLAIVVAADTDPSIATSPTVTEIDTGLRAKADPAAAKDACIDIAMVDGKPLSMRLRDAAQSEWVACGGRMSLSAGTHQVTPIDPSITVDSLDLLSADEPSAEPVVPAPGLTFTSDRGSHVTASVGASLGDDPYVLVLSQAFDDRWRASIDGKSLGKPFLVDGHAMGWTIDQPGSHVVELDFGPQAGTNIGAAVTGAGLLAVAALVVVPWRRRGAQPRREPARRRLRVSPAVPWLGFLAGAYLLASWTGLVAAVVLAGWHWFRAPDPRIVAVAGAALVAAAGIVTVVYLGVPGDFSYVSAGTWTNALATIGLVLVVLGAWRHRSGAQADADD</sequence>
<feature type="transmembrane region" description="Helical" evidence="1">
    <location>
        <begin position="1330"/>
        <end position="1347"/>
    </location>
</feature>
<organism evidence="3 4">
    <name type="scientific">Aeromicrobium wangtongii</name>
    <dbReference type="NCBI Taxonomy" id="2969247"/>
    <lineage>
        <taxon>Bacteria</taxon>
        <taxon>Bacillati</taxon>
        <taxon>Actinomycetota</taxon>
        <taxon>Actinomycetes</taxon>
        <taxon>Propionibacteriales</taxon>
        <taxon>Nocardioidaceae</taxon>
        <taxon>Aeromicrobium</taxon>
    </lineage>
</organism>
<feature type="transmembrane region" description="Helical" evidence="1">
    <location>
        <begin position="226"/>
        <end position="245"/>
    </location>
</feature>